<sequence>MYLIAAFSDKHRTTDTEKEAHDLEEPALIDVSRIKPIKPQFDWRSQEQIPYRPWRNGPYHVTMGLKNTDVENWIDLDSTYLEKYTLKKYLYREHRDGVLSVLPGHDDASFEALELLKETLVRRYPSMFKLRDQHIIENLVTGDIWDLRRGSSTWEKHHPLEVMGLLATDDFLLLSNDLKSGTTTLKAAGVCFPAGFKIEEKIGLNLWQIHAGKVPQYESKLAKSMDRFFMKLKVESAICRFNFAIDDSDELFHRHSHHNLTLERLQNSPTLEDLHLRVERQVLQRLPKTRALLFSIRTYVTPITEVTEDLDVARALWTSVSSFDADMAKYKNKSLWESTLQQHLAEILGEDNVMAQNTPQLLLDCDPPQPPRKRRKGSRVYTCDERRPGCLNCERSRRYACDGYDASNHLESATATSNPGQDLATTNPTFEWSTWDAPLDILDDEPNNNILTLMSDLGDTTNSAPQYTSLDSELWDQIEANMIGAQHFDSDQSTGTSRLLGISIPPTLQHVDAPNVSSATSNLLHHYRSHVCQLMMPTLAPSHNPWLRLYLPLALQEPTSPPRQALLFAILAVAAFNRAHLLREKRKSLQQQAQEYYNRAIALLKSVLDGDEGANITSEKYVRQALMAAVLTLSTVEVFSGFTEGCGYEHLQLGKRVIQKTGGPRWWMSDPSCLTLLQIFRCLRIVASTSGWSDYSDDLEPSTEGLVQGMSSDDSITATPISTMADNTQSSSSVPQVADYTLDVTFGVSIKTLRCLNEIVELSRMKRKLLPDEPWPTDGLSRLSQLEAGIFETLDDLDAFSGEPVLYFSHQEGIPTYVAEVIRENHLWAFHYSTAIFFRRAICEGSQLPQDANTNPISRPSGQYLVSKALEHLENIDTLTRDQAVANTLWPGFIAAVEAVETDLRHRALVWFGRAKRHGIGNITQAISLVMEGG</sequence>
<dbReference type="GO" id="GO:0045944">
    <property type="term" value="P:positive regulation of transcription by RNA polymerase II"/>
    <property type="evidence" value="ECO:0007669"/>
    <property type="project" value="TreeGrafter"/>
</dbReference>
<dbReference type="InterPro" id="IPR021858">
    <property type="entry name" value="Fun_TF"/>
</dbReference>
<dbReference type="OrthoDB" id="5043642at2759"/>
<reference evidence="3" key="1">
    <citation type="journal article" date="2020" name="BMC Genomics">
        <title>Correction to: Identification and distribution of gene clusters required for synthesis of sphingolipid metabolism inhibitors in diverse species of the filamentous fungus Fusarium.</title>
        <authorList>
            <person name="Kim H.S."/>
            <person name="Lohmar J.M."/>
            <person name="Busman M."/>
            <person name="Brown D.W."/>
            <person name="Naumann T.A."/>
            <person name="Divon H.H."/>
            <person name="Lysoe E."/>
            <person name="Uhlig S."/>
            <person name="Proctor R.H."/>
        </authorList>
    </citation>
    <scope>NUCLEOTIDE SEQUENCE</scope>
    <source>
        <strain evidence="3">NRRL 20472</strain>
    </source>
</reference>
<gene>
    <name evidence="3" type="ORF">FSARC_9726</name>
</gene>
<evidence type="ECO:0008006" key="5">
    <source>
        <dbReference type="Google" id="ProtNLM"/>
    </source>
</evidence>
<organism evidence="3 4">
    <name type="scientific">Fusarium sarcochroum</name>
    <dbReference type="NCBI Taxonomy" id="1208366"/>
    <lineage>
        <taxon>Eukaryota</taxon>
        <taxon>Fungi</taxon>
        <taxon>Dikarya</taxon>
        <taxon>Ascomycota</taxon>
        <taxon>Pezizomycotina</taxon>
        <taxon>Sordariomycetes</taxon>
        <taxon>Hypocreomycetidae</taxon>
        <taxon>Hypocreales</taxon>
        <taxon>Nectriaceae</taxon>
        <taxon>Fusarium</taxon>
        <taxon>Fusarium lateritium species complex</taxon>
    </lineage>
</organism>
<dbReference type="GO" id="GO:0005634">
    <property type="term" value="C:nucleus"/>
    <property type="evidence" value="ECO:0007669"/>
    <property type="project" value="UniProtKB-SubCell"/>
</dbReference>
<keyword evidence="4" id="KW-1185">Reference proteome</keyword>
<dbReference type="Pfam" id="PF11951">
    <property type="entry name" value="Fungal_trans_2"/>
    <property type="match status" value="1"/>
</dbReference>
<keyword evidence="2" id="KW-0539">Nucleus</keyword>
<name>A0A8H4TQH3_9HYPO</name>
<dbReference type="Pfam" id="PF11927">
    <property type="entry name" value="HODM_asu-like"/>
    <property type="match status" value="1"/>
</dbReference>
<dbReference type="AlphaFoldDB" id="A0A8H4TQH3"/>
<dbReference type="PANTHER" id="PTHR37534:SF7">
    <property type="entry name" value="TRANSCRIPTIONAL ACTIVATOR PROTEIN UGA3"/>
    <property type="match status" value="1"/>
</dbReference>
<dbReference type="GO" id="GO:0000976">
    <property type="term" value="F:transcription cis-regulatory region binding"/>
    <property type="evidence" value="ECO:0007669"/>
    <property type="project" value="TreeGrafter"/>
</dbReference>
<reference evidence="3" key="2">
    <citation type="submission" date="2020-05" db="EMBL/GenBank/DDBJ databases">
        <authorList>
            <person name="Kim H.-S."/>
            <person name="Proctor R.H."/>
            <person name="Brown D.W."/>
        </authorList>
    </citation>
    <scope>NUCLEOTIDE SEQUENCE</scope>
    <source>
        <strain evidence="3">NRRL 20472</strain>
    </source>
</reference>
<dbReference type="EMBL" id="JABEXW010000564">
    <property type="protein sequence ID" value="KAF4962152.1"/>
    <property type="molecule type" value="Genomic_DNA"/>
</dbReference>
<evidence type="ECO:0000313" key="4">
    <source>
        <dbReference type="Proteomes" id="UP000622797"/>
    </source>
</evidence>
<evidence type="ECO:0000313" key="3">
    <source>
        <dbReference type="EMBL" id="KAF4962152.1"/>
    </source>
</evidence>
<dbReference type="Proteomes" id="UP000622797">
    <property type="component" value="Unassembled WGS sequence"/>
</dbReference>
<proteinExistence type="predicted"/>
<comment type="subcellular location">
    <subcellularLocation>
        <location evidence="1">Nucleus</location>
    </subcellularLocation>
</comment>
<dbReference type="PANTHER" id="PTHR37534">
    <property type="entry name" value="TRANSCRIPTIONAL ACTIVATOR PROTEIN UGA3"/>
    <property type="match status" value="1"/>
</dbReference>
<dbReference type="InterPro" id="IPR021848">
    <property type="entry name" value="HODM_asu-like"/>
</dbReference>
<evidence type="ECO:0000256" key="1">
    <source>
        <dbReference type="ARBA" id="ARBA00004123"/>
    </source>
</evidence>
<comment type="caution">
    <text evidence="3">The sequence shown here is derived from an EMBL/GenBank/DDBJ whole genome shotgun (WGS) entry which is preliminary data.</text>
</comment>
<protein>
    <recommendedName>
        <fullName evidence="5">Zn(2)-C6 fungal-type domain-containing protein</fullName>
    </recommendedName>
</protein>
<dbReference type="GO" id="GO:0003700">
    <property type="term" value="F:DNA-binding transcription factor activity"/>
    <property type="evidence" value="ECO:0007669"/>
    <property type="project" value="TreeGrafter"/>
</dbReference>
<accession>A0A8H4TQH3</accession>
<evidence type="ECO:0000256" key="2">
    <source>
        <dbReference type="ARBA" id="ARBA00023242"/>
    </source>
</evidence>